<organism evidence="4">
    <name type="scientific">Mucochytrium quahogii</name>
    <dbReference type="NCBI Taxonomy" id="96639"/>
    <lineage>
        <taxon>Eukaryota</taxon>
        <taxon>Sar</taxon>
        <taxon>Stramenopiles</taxon>
        <taxon>Bigyra</taxon>
        <taxon>Labyrinthulomycetes</taxon>
        <taxon>Thraustochytrida</taxon>
        <taxon>Thraustochytriidae</taxon>
        <taxon>Mucochytrium</taxon>
    </lineage>
</organism>
<keyword evidence="3" id="KW-0206">Cytoskeleton</keyword>
<dbReference type="Gene3D" id="3.80.10.10">
    <property type="entry name" value="Ribonuclease Inhibitor"/>
    <property type="match status" value="3"/>
</dbReference>
<evidence type="ECO:0000313" key="4">
    <source>
        <dbReference type="EMBL" id="CAD9702107.1"/>
    </source>
</evidence>
<dbReference type="AlphaFoldDB" id="A0A7S2SJN1"/>
<sequence length="413" mass="44638">MAGLNGLMASLPDEVWRAVNEFVGDKSVDGWGFVRMMVMDVPVTNVKVGRVNTMPLGILKPVVNRHVWLRSISFAYSALDFQQINAIAAMIEDNTSLVRLSLQACRLADVDMCVLSGAIRKNKSLTYVDFSQNEVGSFAFAQICIMMKENKVLETVVANCLLSPPNTVLEPSYIGDVLGGDCTLKSLDWDNGEFGPKMGLMIGRALAVNISLVQLNLSFNELSCEGGCAMGMMLQTNRTLKRLDLSNCGLTNTCGCSIAKGLEQNSSLLKLNLGYNRIGQRGGEELGHALQSSCLDDLNLVGNGLGQVGGAAIALALVTNKYLRVLKLCMNSFGREVGPAIGEALKANSTLQVITLARNNLCIQGARPIGKALENNQTIKVVDLSANNIAKEKQDFSGYLKDAKHPALIKWFQ</sequence>
<dbReference type="PANTHER" id="PTHR24107">
    <property type="entry name" value="YNEIN REGULATORY COMPLEX SUBUNIT 5"/>
    <property type="match status" value="1"/>
</dbReference>
<dbReference type="PANTHER" id="PTHR24107:SF2">
    <property type="entry name" value="NLR FAMILY CARD DOMAIN CONTAINING 3"/>
    <property type="match status" value="1"/>
</dbReference>
<dbReference type="InterPro" id="IPR052410">
    <property type="entry name" value="DRC5"/>
</dbReference>
<dbReference type="SUPFAM" id="SSF52047">
    <property type="entry name" value="RNI-like"/>
    <property type="match status" value="1"/>
</dbReference>
<dbReference type="Pfam" id="PF13516">
    <property type="entry name" value="LRR_6"/>
    <property type="match status" value="4"/>
</dbReference>
<evidence type="ECO:0000256" key="1">
    <source>
        <dbReference type="ARBA" id="ARBA00004245"/>
    </source>
</evidence>
<evidence type="ECO:0000256" key="3">
    <source>
        <dbReference type="ARBA" id="ARBA00023212"/>
    </source>
</evidence>
<dbReference type="GO" id="GO:0005856">
    <property type="term" value="C:cytoskeleton"/>
    <property type="evidence" value="ECO:0007669"/>
    <property type="project" value="UniProtKB-SubCell"/>
</dbReference>
<reference evidence="4" key="1">
    <citation type="submission" date="2021-01" db="EMBL/GenBank/DDBJ databases">
        <authorList>
            <person name="Corre E."/>
            <person name="Pelletier E."/>
            <person name="Niang G."/>
            <person name="Scheremetjew M."/>
            <person name="Finn R."/>
            <person name="Kale V."/>
            <person name="Holt S."/>
            <person name="Cochrane G."/>
            <person name="Meng A."/>
            <person name="Brown T."/>
            <person name="Cohen L."/>
        </authorList>
    </citation>
    <scope>NUCLEOTIDE SEQUENCE</scope>
    <source>
        <strain evidence="4">NY070348D</strain>
    </source>
</reference>
<dbReference type="SMART" id="SM00368">
    <property type="entry name" value="LRR_RI"/>
    <property type="match status" value="7"/>
</dbReference>
<keyword evidence="2" id="KW-0963">Cytoplasm</keyword>
<name>A0A7S2SJN1_9STRA</name>
<gene>
    <name evidence="4" type="ORF">QSP1433_LOCUS14817</name>
</gene>
<evidence type="ECO:0000256" key="2">
    <source>
        <dbReference type="ARBA" id="ARBA00022490"/>
    </source>
</evidence>
<accession>A0A7S2SJN1</accession>
<comment type="subcellular location">
    <subcellularLocation>
        <location evidence="1">Cytoplasm</location>
        <location evidence="1">Cytoskeleton</location>
    </subcellularLocation>
</comment>
<dbReference type="EMBL" id="HBHK01023462">
    <property type="protein sequence ID" value="CAD9702107.1"/>
    <property type="molecule type" value="Transcribed_RNA"/>
</dbReference>
<dbReference type="InterPro" id="IPR032675">
    <property type="entry name" value="LRR_dom_sf"/>
</dbReference>
<dbReference type="InterPro" id="IPR001611">
    <property type="entry name" value="Leu-rich_rpt"/>
</dbReference>
<protein>
    <submittedName>
        <fullName evidence="4">Uncharacterized protein</fullName>
    </submittedName>
</protein>
<proteinExistence type="predicted"/>